<keyword evidence="2" id="KW-0456">Lyase</keyword>
<organism evidence="2 3">
    <name type="scientific">Devosia rhizoryzae</name>
    <dbReference type="NCBI Taxonomy" id="2774137"/>
    <lineage>
        <taxon>Bacteria</taxon>
        <taxon>Pseudomonadati</taxon>
        <taxon>Pseudomonadota</taxon>
        <taxon>Alphaproteobacteria</taxon>
        <taxon>Hyphomicrobiales</taxon>
        <taxon>Devosiaceae</taxon>
        <taxon>Devosia</taxon>
    </lineage>
</organism>
<reference evidence="2 3" key="1">
    <citation type="submission" date="2021-01" db="EMBL/GenBank/DDBJ databases">
        <title>Genome seq and assembly of Devosia sp. LEGU1.</title>
        <authorList>
            <person name="Chhetri G."/>
        </authorList>
    </citation>
    <scope>NUCLEOTIDE SEQUENCE [LARGE SCALE GENOMIC DNA]</scope>
    <source>
        <strain evidence="2 3">LEGU1</strain>
    </source>
</reference>
<dbReference type="EMBL" id="CP068046">
    <property type="protein sequence ID" value="QQR40035.1"/>
    <property type="molecule type" value="Genomic_DNA"/>
</dbReference>
<evidence type="ECO:0000313" key="2">
    <source>
        <dbReference type="EMBL" id="QQR40035.1"/>
    </source>
</evidence>
<protein>
    <submittedName>
        <fullName evidence="2">4-carboxymuconolactone decarboxylase</fullName>
        <ecNumber evidence="2">4.1.1.44</ecNumber>
    </submittedName>
</protein>
<dbReference type="EC" id="4.1.1.44" evidence="2"/>
<accession>A0ABX7C6Z7</accession>
<keyword evidence="3" id="KW-1185">Reference proteome</keyword>
<dbReference type="InterPro" id="IPR012788">
    <property type="entry name" value="Decarb_PcaC"/>
</dbReference>
<dbReference type="Gene3D" id="1.20.1290.10">
    <property type="entry name" value="AhpD-like"/>
    <property type="match status" value="1"/>
</dbReference>
<dbReference type="SUPFAM" id="SSF69118">
    <property type="entry name" value="AhpD-like"/>
    <property type="match status" value="1"/>
</dbReference>
<gene>
    <name evidence="2" type="primary">pcaC</name>
    <name evidence="2" type="ORF">JI748_03185</name>
</gene>
<dbReference type="RefSeq" id="WP_201635009.1">
    <property type="nucleotide sequence ID" value="NZ_CP068046.1"/>
</dbReference>
<dbReference type="PANTHER" id="PTHR33570">
    <property type="entry name" value="4-CARBOXYMUCONOLACTONE DECARBOXYLASE FAMILY PROTEIN"/>
    <property type="match status" value="1"/>
</dbReference>
<dbReference type="InterPro" id="IPR052512">
    <property type="entry name" value="4CMD/NDH-1_regulator"/>
</dbReference>
<dbReference type="InterPro" id="IPR003779">
    <property type="entry name" value="CMD-like"/>
</dbReference>
<dbReference type="Pfam" id="PF02627">
    <property type="entry name" value="CMD"/>
    <property type="match status" value="1"/>
</dbReference>
<name>A0ABX7C6Z7_9HYPH</name>
<evidence type="ECO:0000313" key="3">
    <source>
        <dbReference type="Proteomes" id="UP000595857"/>
    </source>
</evidence>
<evidence type="ECO:0000259" key="1">
    <source>
        <dbReference type="Pfam" id="PF02627"/>
    </source>
</evidence>
<dbReference type="Proteomes" id="UP000595857">
    <property type="component" value="Chromosome"/>
</dbReference>
<dbReference type="GO" id="GO:0047575">
    <property type="term" value="F:4-carboxymuconolactone decarboxylase activity"/>
    <property type="evidence" value="ECO:0007669"/>
    <property type="project" value="UniProtKB-EC"/>
</dbReference>
<proteinExistence type="predicted"/>
<sequence>MAETLFETGMATRRSVLGDAHVDAATARKTAFDEDFQTFITQGAWGSVWSRPGLSKRERSMLTLALLAALGHEEEFAMHVRATANTGASAEDIKELLLHVAVYAGVPAANGAFRIAKQELARREEAGQ</sequence>
<dbReference type="InterPro" id="IPR029032">
    <property type="entry name" value="AhpD-like"/>
</dbReference>
<feature type="domain" description="Carboxymuconolactone decarboxylase-like" evidence="1">
    <location>
        <begin position="35"/>
        <end position="117"/>
    </location>
</feature>
<dbReference type="NCBIfam" id="TIGR02425">
    <property type="entry name" value="decarb_PcaC"/>
    <property type="match status" value="1"/>
</dbReference>
<dbReference type="PANTHER" id="PTHR33570:SF2">
    <property type="entry name" value="CARBOXYMUCONOLACTONE DECARBOXYLASE-LIKE DOMAIN-CONTAINING PROTEIN"/>
    <property type="match status" value="1"/>
</dbReference>